<protein>
    <recommendedName>
        <fullName evidence="8">Contactin</fullName>
    </recommendedName>
</protein>
<dbReference type="Pfam" id="PF13927">
    <property type="entry name" value="Ig_3"/>
    <property type="match status" value="4"/>
</dbReference>
<dbReference type="InterPro" id="IPR036116">
    <property type="entry name" value="FN3_sf"/>
</dbReference>
<evidence type="ECO:0000313" key="6">
    <source>
        <dbReference type="EMBL" id="CAC5404299.1"/>
    </source>
</evidence>
<dbReference type="PANTHER" id="PTHR44170">
    <property type="entry name" value="PROTEIN SIDEKICK"/>
    <property type="match status" value="1"/>
</dbReference>
<dbReference type="PANTHER" id="PTHR44170:SF6">
    <property type="entry name" value="CONTACTIN"/>
    <property type="match status" value="1"/>
</dbReference>
<keyword evidence="3" id="KW-0393">Immunoglobulin domain</keyword>
<name>A0A6J8D8R6_MYTCO</name>
<feature type="domain" description="Fibronectin type-III" evidence="5">
    <location>
        <begin position="835"/>
        <end position="934"/>
    </location>
</feature>
<dbReference type="SUPFAM" id="SSF48726">
    <property type="entry name" value="Immunoglobulin"/>
    <property type="match status" value="6"/>
</dbReference>
<dbReference type="SUPFAM" id="SSF49265">
    <property type="entry name" value="Fibronectin type III"/>
    <property type="match status" value="2"/>
</dbReference>
<feature type="domain" description="Ig-like" evidence="4">
    <location>
        <begin position="223"/>
        <end position="328"/>
    </location>
</feature>
<evidence type="ECO:0000256" key="2">
    <source>
        <dbReference type="ARBA" id="ARBA00023157"/>
    </source>
</evidence>
<dbReference type="Gene3D" id="2.60.40.10">
    <property type="entry name" value="Immunoglobulins"/>
    <property type="match status" value="10"/>
</dbReference>
<dbReference type="OrthoDB" id="3666223at2759"/>
<sequence length="1176" mass="130471">MDGAALVSVNTLVEHQFVSQWLMANDPAINTWYTSGVIDEETLKMRWEGDGTDIEPGLQFWLNNDHKDKSGDHIVYTYGVYEYLWSREYSLISLPYICEISQTEAYKIVKEDRDFDFGSNFSDPVFAPKGPKFVLHQQSVIVVRTDSTLRAEIEYIATGIPQPNYKIIQTDVEGNVTDMTTLVDSRYTITNGKLTIQSPNEALDSGTYYCIAQNEFGLVVSNPMVLSFGFLSQFSNVEPSPVNAYNDDRAAIDCTTPNYRPAVIYQWYKGNYHFIRPDLHAYMFISRNGKLYFSVVSTNDAGNYRCIVKLSSNNGAAIGTNQPPSRISLPIQLRILNAAASIWGPEIANDFPAVFPTTPKRGQNVHLECLAYGSMPLSYYWTRKGLPMPPDAYMEDHNRVLVIPTAKVEDSGNYTCHVTRQNVLGDFKHFYLSIEAEPFFLFPLKDQHIDQGSQLTWHCAARGIPAPTYFWLKNGVRLHTLEGDITVSNNVLVVHNADPARHNGMYQCGAENKHGISHTEGQLRVLGFKPTFIKRPVEEVVYGALGGNASFTCQPEAAPFPLFKWLKNGAEINLVPGDTSSRIMMLTNGNLLITEINTIDAGYYTCVVENSFGIASNAGQLVITSRTVISVRPQPVTASLNETAFIRCQATVDQNIDLVYGWNFNGHQIDVENDIHFTLGTSYMLSGLFVRMAQHKHAGYYECVAKTPMDTDKAGTTLTVIGPPGEIAYVYVETGTITATSARLGWVLGYRYQNPVLYYIVENANEPYTNWTVFIPNLPEADVIIPIEDNSKRLYQLTGLNPGVPYKFRVRAANAFGIGPIGRPSVIYQTLMAPPPKAPDNVGGGGGMVADLTISWDTLPPLHQGGPGIGYYVYWRLKGGDTWSKGDVNGNVGVFVTQIGVNNYYLQYDVKVQPFNNLGGGPNSTISTIYSAEDLPIVTVTGINSYRYNATAILVTWDSINNTREVMKGKIMGYQVNYWERSDPDPIVNSISWRTLDTYGLCIGLLPNTWYEYDVQVFNTAGLNSRGEVYFQRTTLNAPLSYPTEVAVASHGSDSVAVSWRGILTGPEEESLTGYIVRYWLQGDDITQATELKTDMETHAVIYGIGKGKLYQLRLAATNRGGDGNFGNTVHFTLGGQVVIDPTLSEIRAGVNGLVPSLICIHITCLLSCTFHLLGF</sequence>
<dbReference type="GO" id="GO:0007411">
    <property type="term" value="P:axon guidance"/>
    <property type="evidence" value="ECO:0007669"/>
    <property type="project" value="TreeGrafter"/>
</dbReference>
<dbReference type="Pfam" id="PF00041">
    <property type="entry name" value="fn3"/>
    <property type="match status" value="2"/>
</dbReference>
<organism evidence="6 7">
    <name type="scientific">Mytilus coruscus</name>
    <name type="common">Sea mussel</name>
    <dbReference type="NCBI Taxonomy" id="42192"/>
    <lineage>
        <taxon>Eukaryota</taxon>
        <taxon>Metazoa</taxon>
        <taxon>Spiralia</taxon>
        <taxon>Lophotrochozoa</taxon>
        <taxon>Mollusca</taxon>
        <taxon>Bivalvia</taxon>
        <taxon>Autobranchia</taxon>
        <taxon>Pteriomorphia</taxon>
        <taxon>Mytilida</taxon>
        <taxon>Mytiloidea</taxon>
        <taxon>Mytilidae</taxon>
        <taxon>Mytilinae</taxon>
        <taxon>Mytilus</taxon>
    </lineage>
</organism>
<dbReference type="SMART" id="SM00409">
    <property type="entry name" value="IG"/>
    <property type="match status" value="5"/>
</dbReference>
<feature type="domain" description="Ig-like" evidence="4">
    <location>
        <begin position="352"/>
        <end position="433"/>
    </location>
</feature>
<dbReference type="EMBL" id="CACVKT020006931">
    <property type="protein sequence ID" value="CAC5404299.1"/>
    <property type="molecule type" value="Genomic_DNA"/>
</dbReference>
<dbReference type="SUPFAM" id="SSF56436">
    <property type="entry name" value="C-type lectin-like"/>
    <property type="match status" value="1"/>
</dbReference>
<evidence type="ECO:0000313" key="7">
    <source>
        <dbReference type="Proteomes" id="UP000507470"/>
    </source>
</evidence>
<evidence type="ECO:0008006" key="8">
    <source>
        <dbReference type="Google" id="ProtNLM"/>
    </source>
</evidence>
<dbReference type="InterPro" id="IPR016186">
    <property type="entry name" value="C-type_lectin-like/link_sf"/>
</dbReference>
<keyword evidence="7" id="KW-1185">Reference proteome</keyword>
<dbReference type="CDD" id="cd00096">
    <property type="entry name" value="Ig"/>
    <property type="match status" value="1"/>
</dbReference>
<dbReference type="FunFam" id="2.60.40.10:FF:000052">
    <property type="entry name" value="Contactin 1"/>
    <property type="match status" value="1"/>
</dbReference>
<dbReference type="InterPro" id="IPR003599">
    <property type="entry name" value="Ig_sub"/>
</dbReference>
<feature type="domain" description="Fibronectin type-III" evidence="5">
    <location>
        <begin position="1042"/>
        <end position="1137"/>
    </location>
</feature>
<evidence type="ECO:0000256" key="1">
    <source>
        <dbReference type="ARBA" id="ARBA00022737"/>
    </source>
</evidence>
<dbReference type="InterPro" id="IPR016187">
    <property type="entry name" value="CTDL_fold"/>
</dbReference>
<dbReference type="InterPro" id="IPR007110">
    <property type="entry name" value="Ig-like_dom"/>
</dbReference>
<dbReference type="InterPro" id="IPR003961">
    <property type="entry name" value="FN3_dom"/>
</dbReference>
<dbReference type="PROSITE" id="PS50853">
    <property type="entry name" value="FN3"/>
    <property type="match status" value="4"/>
</dbReference>
<dbReference type="CDD" id="cd00063">
    <property type="entry name" value="FN3"/>
    <property type="match status" value="4"/>
</dbReference>
<dbReference type="SMART" id="SM00408">
    <property type="entry name" value="IGc2"/>
    <property type="match status" value="5"/>
</dbReference>
<dbReference type="Gene3D" id="3.10.100.10">
    <property type="entry name" value="Mannose-Binding Protein A, subunit A"/>
    <property type="match status" value="1"/>
</dbReference>
<feature type="domain" description="Fibronectin type-III" evidence="5">
    <location>
        <begin position="936"/>
        <end position="1038"/>
    </location>
</feature>
<dbReference type="GO" id="GO:0098609">
    <property type="term" value="P:cell-cell adhesion"/>
    <property type="evidence" value="ECO:0007669"/>
    <property type="project" value="TreeGrafter"/>
</dbReference>
<feature type="domain" description="Ig-like" evidence="4">
    <location>
        <begin position="627"/>
        <end position="719"/>
    </location>
</feature>
<dbReference type="SMART" id="SM00060">
    <property type="entry name" value="FN3"/>
    <property type="match status" value="4"/>
</dbReference>
<gene>
    <name evidence="6" type="ORF">MCOR_38107</name>
</gene>
<dbReference type="GO" id="GO:0030424">
    <property type="term" value="C:axon"/>
    <property type="evidence" value="ECO:0007669"/>
    <property type="project" value="TreeGrafter"/>
</dbReference>
<dbReference type="InterPro" id="IPR003598">
    <property type="entry name" value="Ig_sub2"/>
</dbReference>
<dbReference type="InterPro" id="IPR013783">
    <property type="entry name" value="Ig-like_fold"/>
</dbReference>
<dbReference type="PROSITE" id="PS50835">
    <property type="entry name" value="IG_LIKE"/>
    <property type="match status" value="5"/>
</dbReference>
<dbReference type="CDD" id="cd00037">
    <property type="entry name" value="CLECT"/>
    <property type="match status" value="1"/>
</dbReference>
<dbReference type="FunFam" id="2.60.40.10:FF:000035">
    <property type="entry name" value="Contactin 1"/>
    <property type="match status" value="1"/>
</dbReference>
<dbReference type="InterPro" id="IPR013098">
    <property type="entry name" value="Ig_I-set"/>
</dbReference>
<dbReference type="FunFam" id="2.60.40.10:FF:000032">
    <property type="entry name" value="palladin isoform X1"/>
    <property type="match status" value="1"/>
</dbReference>
<dbReference type="GO" id="GO:0005886">
    <property type="term" value="C:plasma membrane"/>
    <property type="evidence" value="ECO:0007669"/>
    <property type="project" value="TreeGrafter"/>
</dbReference>
<evidence type="ECO:0000256" key="3">
    <source>
        <dbReference type="ARBA" id="ARBA00023319"/>
    </source>
</evidence>
<feature type="domain" description="Fibronectin type-III" evidence="5">
    <location>
        <begin position="723"/>
        <end position="833"/>
    </location>
</feature>
<keyword evidence="2" id="KW-1015">Disulfide bond</keyword>
<proteinExistence type="predicted"/>
<accession>A0A6J8D8R6</accession>
<dbReference type="InterPro" id="IPR036179">
    <property type="entry name" value="Ig-like_dom_sf"/>
</dbReference>
<evidence type="ECO:0000259" key="5">
    <source>
        <dbReference type="PROSITE" id="PS50853"/>
    </source>
</evidence>
<reference evidence="6 7" key="1">
    <citation type="submission" date="2020-06" db="EMBL/GenBank/DDBJ databases">
        <authorList>
            <person name="Li R."/>
            <person name="Bekaert M."/>
        </authorList>
    </citation>
    <scope>NUCLEOTIDE SEQUENCE [LARGE SCALE GENOMIC DNA]</scope>
    <source>
        <strain evidence="7">wild</strain>
    </source>
</reference>
<feature type="domain" description="Ig-like" evidence="4">
    <location>
        <begin position="530"/>
        <end position="624"/>
    </location>
</feature>
<evidence type="ECO:0000259" key="4">
    <source>
        <dbReference type="PROSITE" id="PS50835"/>
    </source>
</evidence>
<dbReference type="AlphaFoldDB" id="A0A6J8D8R6"/>
<dbReference type="Pfam" id="PF07679">
    <property type="entry name" value="I-set"/>
    <property type="match status" value="1"/>
</dbReference>
<keyword evidence="1" id="KW-0677">Repeat</keyword>
<feature type="domain" description="Ig-like" evidence="4">
    <location>
        <begin position="438"/>
        <end position="524"/>
    </location>
</feature>
<dbReference type="Proteomes" id="UP000507470">
    <property type="component" value="Unassembled WGS sequence"/>
</dbReference>